<dbReference type="RefSeq" id="WP_014369183.1">
    <property type="nucleotide sequence ID" value="NC_016935.1"/>
</dbReference>
<dbReference type="CDD" id="cd07814">
    <property type="entry name" value="SRPBCC_CalC_Aha1-like"/>
    <property type="match status" value="1"/>
</dbReference>
<comment type="similarity">
    <text evidence="1">Belongs to the AHA1 family.</text>
</comment>
<dbReference type="SUPFAM" id="SSF55961">
    <property type="entry name" value="Bet v1-like"/>
    <property type="match status" value="1"/>
</dbReference>
<proteinExistence type="inferred from homology"/>
<evidence type="ECO:0000259" key="2">
    <source>
        <dbReference type="Pfam" id="PF08327"/>
    </source>
</evidence>
<reference evidence="3 4" key="1">
    <citation type="journal article" date="2012" name="J. Bacteriol.">
        <title>Complete Genome Sequence of Paenibacillus mucilaginosus 3016, a Bacterium Functional as Microbial Fertilizer.</title>
        <authorList>
            <person name="Ma M."/>
            <person name="Wang Z."/>
            <person name="Li L."/>
            <person name="Jiang X."/>
            <person name="Guan D."/>
            <person name="Cao F."/>
            <person name="Chen H."/>
            <person name="Wang X."/>
            <person name="Shen D."/>
            <person name="Du B."/>
            <person name="Li J."/>
        </authorList>
    </citation>
    <scope>NUCLEOTIDE SEQUENCE [LARGE SCALE GENOMIC DNA]</scope>
    <source>
        <strain evidence="3 4">3016</strain>
    </source>
</reference>
<dbReference type="AlphaFoldDB" id="H6NEV7"/>
<feature type="domain" description="Activator of Hsp90 ATPase homologue 1/2-like C-terminal" evidence="2">
    <location>
        <begin position="15"/>
        <end position="161"/>
    </location>
</feature>
<dbReference type="KEGG" id="pmq:PM3016_1736"/>
<protein>
    <submittedName>
        <fullName evidence="3">Activator of Hsp90 ATPase 1 family protein</fullName>
    </submittedName>
</protein>
<evidence type="ECO:0000313" key="3">
    <source>
        <dbReference type="EMBL" id="AFC28648.1"/>
    </source>
</evidence>
<dbReference type="Pfam" id="PF08327">
    <property type="entry name" value="AHSA1"/>
    <property type="match status" value="1"/>
</dbReference>
<evidence type="ECO:0000313" key="4">
    <source>
        <dbReference type="Proteomes" id="UP000007523"/>
    </source>
</evidence>
<name>H6NEV7_9BACL</name>
<dbReference type="InterPro" id="IPR013538">
    <property type="entry name" value="ASHA1/2-like_C"/>
</dbReference>
<dbReference type="HOGENOM" id="CLU_108923_6_3_9"/>
<dbReference type="EMBL" id="CP003235">
    <property type="protein sequence ID" value="AFC28648.1"/>
    <property type="molecule type" value="Genomic_DNA"/>
</dbReference>
<dbReference type="Proteomes" id="UP000007523">
    <property type="component" value="Chromosome"/>
</dbReference>
<gene>
    <name evidence="3" type="ORF">PM3016_1736</name>
</gene>
<dbReference type="InterPro" id="IPR023393">
    <property type="entry name" value="START-like_dom_sf"/>
</dbReference>
<organism evidence="3 4">
    <name type="scientific">Paenibacillus mucilaginosus 3016</name>
    <dbReference type="NCBI Taxonomy" id="1116391"/>
    <lineage>
        <taxon>Bacteria</taxon>
        <taxon>Bacillati</taxon>
        <taxon>Bacillota</taxon>
        <taxon>Bacilli</taxon>
        <taxon>Bacillales</taxon>
        <taxon>Paenibacillaceae</taxon>
        <taxon>Paenibacillus</taxon>
    </lineage>
</organism>
<dbReference type="Gene3D" id="3.30.530.20">
    <property type="match status" value="1"/>
</dbReference>
<dbReference type="STRING" id="1116391.PM3016_1736"/>
<keyword evidence="4" id="KW-1185">Reference proteome</keyword>
<evidence type="ECO:0000256" key="1">
    <source>
        <dbReference type="ARBA" id="ARBA00006817"/>
    </source>
</evidence>
<sequence>MSNIVDLIITRTIQAPREIVFQAFTQAEHLKHWWGPKGWVMDVSQMEVRPGGICHYRLQSAEGHVMWAKFVYSEISTPEKLVYISSFSDEDGRTVRAPFSPAFPLEVRNTLTLTEQDGRTAFTLHGEPVSATEEELEFFRSMHESMQMGFGGTFDQLAVYLASKR</sequence>
<accession>H6NEV7</accession>